<dbReference type="InterPro" id="IPR041076">
    <property type="entry name" value="DUF5614"/>
</dbReference>
<dbReference type="Pfam" id="PF18474">
    <property type="entry name" value="DUF5614"/>
    <property type="match status" value="1"/>
</dbReference>
<evidence type="ECO:0000256" key="1">
    <source>
        <dbReference type="ARBA" id="ARBA00006588"/>
    </source>
</evidence>
<protein>
    <recommendedName>
        <fullName evidence="7">DUF1308 domain-containing protein</fullName>
    </recommendedName>
</protein>
<gene>
    <name evidence="5" type="ORF">PHYBLDRAFT_185288</name>
</gene>
<feature type="domain" description="DUF5614" evidence="4">
    <location>
        <begin position="31"/>
        <end position="165"/>
    </location>
</feature>
<dbReference type="EMBL" id="KV440973">
    <property type="protein sequence ID" value="OAD78654.1"/>
    <property type="molecule type" value="Genomic_DNA"/>
</dbReference>
<evidence type="ECO:0000259" key="3">
    <source>
        <dbReference type="Pfam" id="PF07000"/>
    </source>
</evidence>
<dbReference type="GeneID" id="28999961"/>
<evidence type="ECO:0000259" key="4">
    <source>
        <dbReference type="Pfam" id="PF18474"/>
    </source>
</evidence>
<comment type="similarity">
    <text evidence="1">Belongs to the UPF0415 family.</text>
</comment>
<feature type="region of interest" description="Disordered" evidence="2">
    <location>
        <begin position="1"/>
        <end position="20"/>
    </location>
</feature>
<evidence type="ECO:0000313" key="5">
    <source>
        <dbReference type="EMBL" id="OAD78654.1"/>
    </source>
</evidence>
<reference evidence="6" key="1">
    <citation type="submission" date="2015-06" db="EMBL/GenBank/DDBJ databases">
        <title>Expansion of signal transduction pathways in fungi by whole-genome duplication.</title>
        <authorList>
            <consortium name="DOE Joint Genome Institute"/>
            <person name="Corrochano L.M."/>
            <person name="Kuo A."/>
            <person name="Marcet-Houben M."/>
            <person name="Polaino S."/>
            <person name="Salamov A."/>
            <person name="Villalobos J.M."/>
            <person name="Alvarez M.I."/>
            <person name="Avalos J."/>
            <person name="Benito E.P."/>
            <person name="Benoit I."/>
            <person name="Burger G."/>
            <person name="Camino L.P."/>
            <person name="Canovas D."/>
            <person name="Cerda-Olmedo E."/>
            <person name="Cheng J.-F."/>
            <person name="Dominguez A."/>
            <person name="Elias M."/>
            <person name="Eslava A.P."/>
            <person name="Glaser F."/>
            <person name="Grimwood J."/>
            <person name="Gutierrez G."/>
            <person name="Heitman J."/>
            <person name="Henrissat B."/>
            <person name="Iturriaga E.A."/>
            <person name="Lang B.F."/>
            <person name="Lavin J.L."/>
            <person name="Lee S."/>
            <person name="Li W."/>
            <person name="Lindquist E."/>
            <person name="Lopez-Garcia S."/>
            <person name="Luque E.M."/>
            <person name="Marcos A.T."/>
            <person name="Martin J."/>
            <person name="McCluskey K."/>
            <person name="Medina H.R."/>
            <person name="Miralles-Duran A."/>
            <person name="Miyazaki A."/>
            <person name="Munoz-Torres E."/>
            <person name="Oguiza J.A."/>
            <person name="Ohm R."/>
            <person name="Olmedo M."/>
            <person name="Orejas M."/>
            <person name="Ortiz-Castellanos L."/>
            <person name="Pisabarro A.G."/>
            <person name="Rodriguez-Romero J."/>
            <person name="Ruiz-Herrera J."/>
            <person name="Ruiz-Vazquez R."/>
            <person name="Sanz C."/>
            <person name="Schackwitz W."/>
            <person name="Schmutz J."/>
            <person name="Shahriari M."/>
            <person name="Shelest E."/>
            <person name="Silva-Franco F."/>
            <person name="Soanes D."/>
            <person name="Syed K."/>
            <person name="Tagua V.G."/>
            <person name="Talbot N.J."/>
            <person name="Thon M."/>
            <person name="De vries R.P."/>
            <person name="Wiebenga A."/>
            <person name="Yadav J.S."/>
            <person name="Braun E.L."/>
            <person name="Baker S."/>
            <person name="Garre V."/>
            <person name="Horwitz B."/>
            <person name="Torres-Martinez S."/>
            <person name="Idnurm A."/>
            <person name="Herrera-Estrella A."/>
            <person name="Gabaldon T."/>
            <person name="Grigoriev I.V."/>
        </authorList>
    </citation>
    <scope>NUCLEOTIDE SEQUENCE [LARGE SCALE GENOMIC DNA]</scope>
    <source>
        <strain evidence="6">NRRL 1555(-)</strain>
    </source>
</reference>
<evidence type="ECO:0008006" key="7">
    <source>
        <dbReference type="Google" id="ProtNLM"/>
    </source>
</evidence>
<feature type="compositionally biased region" description="Acidic residues" evidence="2">
    <location>
        <begin position="170"/>
        <end position="180"/>
    </location>
</feature>
<evidence type="ECO:0000313" key="6">
    <source>
        <dbReference type="Proteomes" id="UP000077315"/>
    </source>
</evidence>
<dbReference type="VEuPathDB" id="FungiDB:PHYBLDRAFT_185288"/>
<evidence type="ECO:0000256" key="2">
    <source>
        <dbReference type="SAM" id="MobiDB-lite"/>
    </source>
</evidence>
<feature type="region of interest" description="Disordered" evidence="2">
    <location>
        <begin position="170"/>
        <end position="196"/>
    </location>
</feature>
<keyword evidence="6" id="KW-1185">Reference proteome</keyword>
<feature type="domain" description="DUF1308" evidence="3">
    <location>
        <begin position="295"/>
        <end position="380"/>
    </location>
</feature>
<dbReference type="PANTHER" id="PTHR13379">
    <property type="entry name" value="UNCHARACTERIZED DUF1308"/>
    <property type="match status" value="1"/>
</dbReference>
<organism evidence="5 6">
    <name type="scientific">Phycomyces blakesleeanus (strain ATCC 8743b / DSM 1359 / FGSC 10004 / NBRC 33097 / NRRL 1555)</name>
    <dbReference type="NCBI Taxonomy" id="763407"/>
    <lineage>
        <taxon>Eukaryota</taxon>
        <taxon>Fungi</taxon>
        <taxon>Fungi incertae sedis</taxon>
        <taxon>Mucoromycota</taxon>
        <taxon>Mucoromycotina</taxon>
        <taxon>Mucoromycetes</taxon>
        <taxon>Mucorales</taxon>
        <taxon>Phycomycetaceae</taxon>
        <taxon>Phycomyces</taxon>
    </lineage>
</organism>
<sequence length="504" mass="56522">MRKKSVDSDDEGGTGGTGGEVQDQILSAELIPQVQGLLERCLFIQENCKELEEHSLPGLHRLTKSLASEIQFLERLLDNPTRIKKKYIQTTNLTYIEAVYEALISSGGVVEVLRTVAVPVNDNMWRSRAEMIRHRSIKIDIVAESELVWIKVFAQNARAMRYEMAGLEQLSEDEDEDSDFGFDSNGRNDGDNEDEDGFVYQSREDDINQLPIFKKARDFLASAEAHHVHFRRPAVVFAFMRIRRDDDAFVGEMMTRLEKLGVIVHMLGDSSDSIEKTYSGVVKDVDPFDLTTPVLNIDVGTALALLSEMAHHACSPDEVQGEPLQIQAAREAVVPVLPQLRQVLEHKRLCMVQTAFDRLKNIVDVIGGPLEQARFRYLLRAHFGNQKTDRDGKSGNGVEVFDPDLWTSVPPLSITVVPDAPSEAFNQLLEPPARRAKLNNGRKIRTQFSSFHANVFGSGDTYRWTTVTSIQWMASALAEAGMTGVSIICHEPRSLAEQKMKPRT</sequence>
<dbReference type="Pfam" id="PF07000">
    <property type="entry name" value="DUF1308"/>
    <property type="match status" value="1"/>
</dbReference>
<name>A0A167PWD7_PHYB8</name>
<dbReference type="InterPro" id="IPR010733">
    <property type="entry name" value="DUF1308"/>
</dbReference>
<accession>A0A167PWD7</accession>
<proteinExistence type="inferred from homology"/>
<dbReference type="AlphaFoldDB" id="A0A167PWD7"/>
<dbReference type="OrthoDB" id="441890at2759"/>
<dbReference type="InParanoid" id="A0A167PWD7"/>
<dbReference type="PANTHER" id="PTHR13379:SF0">
    <property type="entry name" value="UPF0415 PROTEIN C7ORF25"/>
    <property type="match status" value="1"/>
</dbReference>
<dbReference type="Proteomes" id="UP000077315">
    <property type="component" value="Unassembled WGS sequence"/>
</dbReference>
<dbReference type="RefSeq" id="XP_018296694.1">
    <property type="nucleotide sequence ID" value="XM_018439055.1"/>
</dbReference>